<feature type="region of interest" description="Disordered" evidence="1">
    <location>
        <begin position="117"/>
        <end position="152"/>
    </location>
</feature>
<name>A0A7S1KN01_9EUKA</name>
<evidence type="ECO:0000313" key="2">
    <source>
        <dbReference type="EMBL" id="CAD9079381.1"/>
    </source>
</evidence>
<proteinExistence type="predicted"/>
<gene>
    <name evidence="2" type="ORF">PCOS0759_LOCUS2615</name>
</gene>
<feature type="compositionally biased region" description="Low complexity" evidence="1">
    <location>
        <begin position="121"/>
        <end position="137"/>
    </location>
</feature>
<reference evidence="2" key="1">
    <citation type="submission" date="2021-01" db="EMBL/GenBank/DDBJ databases">
        <authorList>
            <person name="Corre E."/>
            <person name="Pelletier E."/>
            <person name="Niang G."/>
            <person name="Scheremetjew M."/>
            <person name="Finn R."/>
            <person name="Kale V."/>
            <person name="Holt S."/>
            <person name="Cochrane G."/>
            <person name="Meng A."/>
            <person name="Brown T."/>
            <person name="Cohen L."/>
        </authorList>
    </citation>
    <scope>NUCLEOTIDE SEQUENCE</scope>
    <source>
        <strain evidence="2">WS</strain>
    </source>
</reference>
<dbReference type="AlphaFoldDB" id="A0A7S1KN01"/>
<evidence type="ECO:0000256" key="1">
    <source>
        <dbReference type="SAM" id="MobiDB-lite"/>
    </source>
</evidence>
<sequence>MNNSSSSTLSSPLASLSTPTTVPPLSITCLQASPFQFLPHRHNIAVPSPSTAIASSHSFLAFYLKLAVVLQSHVSGSGDGGGGGPFQCLLFGPHLFVTTALRGLLRERNEMIRRLAERRGASGATGVTGTSSSAAGTDAHHTRESEKPSSGDSAFLLDLDGFRDAIKMGFSPSSIRKQKTYHRDDANRWGVYPCNMEMFSVRDCDGDVPTTSELANSDSSSVMWILWDVAMHGVAGFERYWREVVRWVERKKKVAQHSNGNNRTESPIHILVTLTNTSHLPHLIETQHAHQTTAELQDKTNRHYAAFLLKCLRERLQQLQQQERSYVASTALLYIPTNEDVFSLQCLHSCLAYYDLYASGIQASVASVFGDENASVRDSDVFGSVFIPPHADSLEKIAQNLDYHLVLNHFASGGDRRDSNGLQTDLRFGQVFGEVQNVGEGNGATQLQRSHRVSHSSPHNTPTMLDFNEYLAEKYIVHTSGKSSLTSASSSANLLGPSSTSASAAFRQLRKNHSSSVLLSGNNSSITIGGSPSGAGDKSGSLLSVPNNRVLRKTHSRPVLHHMQQQQQDVDTPTSAMGNMQQEEAELFFSSMLSQFKKGQKGRK</sequence>
<accession>A0A7S1KN01</accession>
<protein>
    <submittedName>
        <fullName evidence="2">Uncharacterized protein</fullName>
    </submittedName>
</protein>
<dbReference type="EMBL" id="HBGD01003167">
    <property type="protein sequence ID" value="CAD9079381.1"/>
    <property type="molecule type" value="Transcribed_RNA"/>
</dbReference>
<organism evidence="2">
    <name type="scientific">Percolomonas cosmopolitus</name>
    <dbReference type="NCBI Taxonomy" id="63605"/>
    <lineage>
        <taxon>Eukaryota</taxon>
        <taxon>Discoba</taxon>
        <taxon>Heterolobosea</taxon>
        <taxon>Tetramitia</taxon>
        <taxon>Eutetramitia</taxon>
        <taxon>Percolomonadidae</taxon>
        <taxon>Percolomonas</taxon>
    </lineage>
</organism>
<feature type="compositionally biased region" description="Basic and acidic residues" evidence="1">
    <location>
        <begin position="138"/>
        <end position="149"/>
    </location>
</feature>